<dbReference type="SMART" id="SM00028">
    <property type="entry name" value="TPR"/>
    <property type="match status" value="4"/>
</dbReference>
<comment type="similarity">
    <text evidence="2">Belongs to the YPP1 family.</text>
</comment>
<name>A0A8H3MYU8_9EURO</name>
<gene>
    <name evidence="4" type="ORF">IFM46972_00094</name>
</gene>
<organism evidence="4 5">
    <name type="scientific">Aspergillus udagawae</name>
    <dbReference type="NCBI Taxonomy" id="91492"/>
    <lineage>
        <taxon>Eukaryota</taxon>
        <taxon>Fungi</taxon>
        <taxon>Dikarya</taxon>
        <taxon>Ascomycota</taxon>
        <taxon>Pezizomycotina</taxon>
        <taxon>Eurotiomycetes</taxon>
        <taxon>Eurotiomycetidae</taxon>
        <taxon>Eurotiales</taxon>
        <taxon>Aspergillaceae</taxon>
        <taxon>Aspergillus</taxon>
        <taxon>Aspergillus subgen. Fumigati</taxon>
    </lineage>
</organism>
<dbReference type="InterPro" id="IPR019734">
    <property type="entry name" value="TPR_rpt"/>
</dbReference>
<evidence type="ECO:0008006" key="6">
    <source>
        <dbReference type="Google" id="ProtNLM"/>
    </source>
</evidence>
<dbReference type="PANTHER" id="PTHR23083:SF464">
    <property type="entry name" value="TETRATRICOPEPTIDE REPEAT DOMAIN 7, ISOFORM A"/>
    <property type="match status" value="1"/>
</dbReference>
<dbReference type="SUPFAM" id="SSF48452">
    <property type="entry name" value="TPR-like"/>
    <property type="match status" value="1"/>
</dbReference>
<dbReference type="InterPro" id="IPR051722">
    <property type="entry name" value="Endocytosis_PI4K-reg_protein"/>
</dbReference>
<reference evidence="4 5" key="1">
    <citation type="submission" date="2020-01" db="EMBL/GenBank/DDBJ databases">
        <title>Draft genome sequence of Aspergillus udagawae IFM 46972.</title>
        <authorList>
            <person name="Takahashi H."/>
            <person name="Yaguchi T."/>
        </authorList>
    </citation>
    <scope>NUCLEOTIDE SEQUENCE [LARGE SCALE GENOMIC DNA]</scope>
    <source>
        <strain evidence="4 5">IFM 46972</strain>
    </source>
</reference>
<accession>A0A8H3MYU8</accession>
<dbReference type="Proteomes" id="UP000465221">
    <property type="component" value="Unassembled WGS sequence"/>
</dbReference>
<feature type="compositionally biased region" description="Polar residues" evidence="3">
    <location>
        <begin position="773"/>
        <end position="790"/>
    </location>
</feature>
<evidence type="ECO:0000313" key="4">
    <source>
        <dbReference type="EMBL" id="GFF22055.1"/>
    </source>
</evidence>
<evidence type="ECO:0000256" key="2">
    <source>
        <dbReference type="ARBA" id="ARBA00038251"/>
    </source>
</evidence>
<protein>
    <recommendedName>
        <fullName evidence="6">Cargo-transport protein ypp1</fullName>
    </recommendedName>
</protein>
<feature type="compositionally biased region" description="Polar residues" evidence="3">
    <location>
        <begin position="837"/>
        <end position="867"/>
    </location>
</feature>
<dbReference type="InterPro" id="IPR011990">
    <property type="entry name" value="TPR-like_helical_dom_sf"/>
</dbReference>
<dbReference type="EMBL" id="BLKC01000001">
    <property type="protein sequence ID" value="GFF22055.1"/>
    <property type="molecule type" value="Genomic_DNA"/>
</dbReference>
<feature type="region of interest" description="Disordered" evidence="3">
    <location>
        <begin position="804"/>
        <end position="921"/>
    </location>
</feature>
<proteinExistence type="inferred from homology"/>
<comment type="function">
    <text evidence="1">Involved in endocytosis.</text>
</comment>
<evidence type="ECO:0000313" key="5">
    <source>
        <dbReference type="Proteomes" id="UP000465221"/>
    </source>
</evidence>
<sequence length="1206" mass="133253">MTGQVSEKGHRYIVALDSARCQNKWDEVPELIRKVTKHAPQETCITGLPCFPCLLDTSDADFPLSLTVGFLQVATAESRIAEYNQKRPSTAQSSSSSSSSLPELIPPLLSTIENGDGSPEEIFQAQVCLGWLHWSLSEPGLAAAHLPRDFGEVADKLGENISPWTEVCLVKGCYMKGAAQAMVSEPHDALKILETLIPWLSSHSTSLSSKCSQFLHWSEKLLGKAASIASEEAVKGTHSGDSELIKTALKLCRLWSAHPYVKQHSSAQAVHPEGPSEPAAKSATWKSYYDLLTAILQNGLLYVSPTSGPDRPQLASEIRRVEAIYEANFLREVKFPMANSPNEQIEDWVEQVIRNWQELCGPDWTDEDLGEGGQNSVGRNVLDILYRAATKTYHSYLILRRLFHVHSALADFDLAVKALDSYIEIVLGAKARAEKAAQYGELESDENLIQTLAEGVSMLVCFGSAKEAEKAKDLVAILKKFVAKHVQEIEDDREEGKLVIRQDSADAQVVSPRVIATAYRAIGTGLANWASWTPRNEDRDDIRAEAIENLERSIAPELGDEFNYSSLYTLALLLAESRDLDGAIGYVKSALSYTQAHGPQSDLSRERDLVPLWHLLALLLSAKQDYDIAERSCEAAFEQFPSAVISLVNGRRGSQKQGQDTGDASTTTEIRHALIDQLRGREKERIIETRMTQLAFIELQEGPEAAVNHSDQLLSLFATLFNKLELQADEQKDRQTEHLVPPKSAAGTVKSLRGSIFGRHKASRASERKAESTSETQPLSTSPSVHNEQLPNTDLAPAIQVTHDQNGNAENPQPLGRSDSTRQKLRKRSGTLKKLEAQSSTHVNGTEDLTNGVSAATNGTGMPQQPGSGEGVAQDAVGLAVSSTANQPQSAKQPLRPAAHNMDCKQAPPPTGHPKQPPEQDIRLPYRFESPTKAITKFSPVQSQKHALAVLIKIWLLIAGLYRRASLFEDAQEACEEAAKHVDRVEALVAAQESSARAFRSRDWAEVKSCDELWADLHTERGLLAQAQSRPHDAMELFEEALVRDLDHVKATVCLANLLLDIWERKMPVNRPDADDLHAEMSTLYLPATAQKTNATLNKIQNKDFDNLEDRPMASNRQIPATDVEEDEPKLLNRIAARDRAYALLSALTKRGTAWDNSEAWYALSRAHEASGDIEKLKEVLWWCVELEDRRPIRHWSNIGSGLYVL</sequence>
<evidence type="ECO:0000256" key="1">
    <source>
        <dbReference type="ARBA" id="ARBA00002550"/>
    </source>
</evidence>
<evidence type="ECO:0000256" key="3">
    <source>
        <dbReference type="SAM" id="MobiDB-lite"/>
    </source>
</evidence>
<dbReference type="PANTHER" id="PTHR23083">
    <property type="entry name" value="TETRATRICOPEPTIDE REPEAT PROTEIN, TPR"/>
    <property type="match status" value="1"/>
</dbReference>
<feature type="region of interest" description="Disordered" evidence="3">
    <location>
        <begin position="732"/>
        <end position="790"/>
    </location>
</feature>
<comment type="caution">
    <text evidence="4">The sequence shown here is derived from an EMBL/GenBank/DDBJ whole genome shotgun (WGS) entry which is preliminary data.</text>
</comment>
<dbReference type="Gene3D" id="1.25.40.10">
    <property type="entry name" value="Tetratricopeptide repeat domain"/>
    <property type="match status" value="2"/>
</dbReference>
<feature type="compositionally biased region" description="Polar residues" evidence="3">
    <location>
        <begin position="881"/>
        <end position="892"/>
    </location>
</feature>
<dbReference type="AlphaFoldDB" id="A0A8H3MYU8"/>